<keyword evidence="5" id="KW-0812">Transmembrane</keyword>
<keyword evidence="3 5" id="KW-0472">Membrane</keyword>
<evidence type="ECO:0000256" key="2">
    <source>
        <dbReference type="ARBA" id="ARBA00007161"/>
    </source>
</evidence>
<dbReference type="PANTHER" id="PTHR13806:SF46">
    <property type="entry name" value="FLOTILLIN-1-RELATED"/>
    <property type="match status" value="1"/>
</dbReference>
<comment type="similarity">
    <text evidence="2">Belongs to the band 7/mec-2 family. Flotillin subfamily.</text>
</comment>
<dbReference type="InterPro" id="IPR001107">
    <property type="entry name" value="Band_7"/>
</dbReference>
<keyword evidence="4" id="KW-0175">Coiled coil</keyword>
<dbReference type="EMBL" id="SPQZ01000007">
    <property type="protein sequence ID" value="TFV95091.1"/>
    <property type="molecule type" value="Genomic_DNA"/>
</dbReference>
<evidence type="ECO:0000256" key="1">
    <source>
        <dbReference type="ARBA" id="ARBA00004370"/>
    </source>
</evidence>
<dbReference type="InterPro" id="IPR036013">
    <property type="entry name" value="Band_7/SPFH_dom_sf"/>
</dbReference>
<feature type="coiled-coil region" evidence="4">
    <location>
        <begin position="208"/>
        <end position="257"/>
    </location>
</feature>
<dbReference type="Proteomes" id="UP000298127">
    <property type="component" value="Unassembled WGS sequence"/>
</dbReference>
<evidence type="ECO:0000256" key="4">
    <source>
        <dbReference type="SAM" id="Coils"/>
    </source>
</evidence>
<dbReference type="Pfam" id="PF15975">
    <property type="entry name" value="Flot"/>
    <property type="match status" value="1"/>
</dbReference>
<dbReference type="Pfam" id="PF01145">
    <property type="entry name" value="Band_7"/>
    <property type="match status" value="1"/>
</dbReference>
<dbReference type="InterPro" id="IPR027705">
    <property type="entry name" value="Flotillin_fam"/>
</dbReference>
<dbReference type="SUPFAM" id="SSF117892">
    <property type="entry name" value="Band 7/SPFH domain"/>
    <property type="match status" value="1"/>
</dbReference>
<sequence length="486" mass="51018">MFDFLFSNPLLGTIAIVIVAVIVVFIYAKALYRNVSPDEALVVTGKRSKRRVVDGVEAEESGQRVVHGQGVWITPFFQKAHKISLRSRAIDIKAEAQTKNGITMNVDAVAIVKVGDADEKIRAAAQRFLGQDKNIDIFALEVLSGSLRSSVGATDVLTIINKRDELSTAVLDIARQSLLNQGLDVDSFEIKGISDSNGYIEDLGRAEQAEVRKQAEIAESRAKKEAREAAVAAETAIAEAENALALRKADLQKETDKAAAEAASARPLAEAQSQQAVVAQQEITAQKRASLRAAELESEVKAVADAEAYRVKTIAQAAADSKLIEAQSARDARKAAADALEAEGLAEAKAIAARGEAEASATKAAAEAVAQQSEALLQLKVIEALPLIARELAAPMSNIDQLTVISTDGASQLAKNAASGLTEVDGVLKSTMGLSIRDLLGSFVGGAAAGQTFAANSNGGAAAPHTNHVVAVDLDPEPESETLPVS</sequence>
<gene>
    <name evidence="7" type="ORF">E4M00_15580</name>
</gene>
<dbReference type="RefSeq" id="WP_135121412.1">
    <property type="nucleotide sequence ID" value="NZ_SPQZ01000007.1"/>
</dbReference>
<dbReference type="AlphaFoldDB" id="A0A4Y9QRB3"/>
<feature type="domain" description="Band 7" evidence="6">
    <location>
        <begin position="40"/>
        <end position="207"/>
    </location>
</feature>
<dbReference type="CDD" id="cd03399">
    <property type="entry name" value="SPFH_flotillin"/>
    <property type="match status" value="1"/>
</dbReference>
<name>A0A4Y9QRB3_9MICO</name>
<organism evidence="7 8">
    <name type="scientific">Orlajensenia leifsoniae</name>
    <dbReference type="NCBI Taxonomy" id="2561933"/>
    <lineage>
        <taxon>Bacteria</taxon>
        <taxon>Bacillati</taxon>
        <taxon>Actinomycetota</taxon>
        <taxon>Actinomycetes</taxon>
        <taxon>Micrococcales</taxon>
        <taxon>Microbacteriaceae</taxon>
        <taxon>Orlajensenia</taxon>
    </lineage>
</organism>
<protein>
    <submittedName>
        <fullName evidence="7">Flotillin family protein</fullName>
    </submittedName>
</protein>
<dbReference type="GO" id="GO:0002020">
    <property type="term" value="F:protease binding"/>
    <property type="evidence" value="ECO:0007669"/>
    <property type="project" value="TreeGrafter"/>
</dbReference>
<keyword evidence="8" id="KW-1185">Reference proteome</keyword>
<reference evidence="7 8" key="1">
    <citation type="journal article" date="2018" name="J. Microbiol.">
        <title>Leifsonia flava sp. nov., a novel actinobacterium isolated from the rhizosphere of Aquilegia viridiflora.</title>
        <authorList>
            <person name="Cai Y."/>
            <person name="Tao W.Z."/>
            <person name="Ma Y.J."/>
            <person name="Cheng J."/>
            <person name="Zhang M.Y."/>
            <person name="Zhang Y.X."/>
        </authorList>
    </citation>
    <scope>NUCLEOTIDE SEQUENCE [LARGE SCALE GENOMIC DNA]</scope>
    <source>
        <strain evidence="7 8">SYP-B2174</strain>
    </source>
</reference>
<evidence type="ECO:0000259" key="6">
    <source>
        <dbReference type="SMART" id="SM00244"/>
    </source>
</evidence>
<feature type="transmembrane region" description="Helical" evidence="5">
    <location>
        <begin position="6"/>
        <end position="28"/>
    </location>
</feature>
<evidence type="ECO:0000313" key="8">
    <source>
        <dbReference type="Proteomes" id="UP000298127"/>
    </source>
</evidence>
<comment type="caution">
    <text evidence="7">The sequence shown here is derived from an EMBL/GenBank/DDBJ whole genome shotgun (WGS) entry which is preliminary data.</text>
</comment>
<keyword evidence="5" id="KW-1133">Transmembrane helix</keyword>
<dbReference type="GO" id="GO:0072659">
    <property type="term" value="P:protein localization to plasma membrane"/>
    <property type="evidence" value="ECO:0007669"/>
    <property type="project" value="TreeGrafter"/>
</dbReference>
<dbReference type="Gene3D" id="3.30.479.30">
    <property type="entry name" value="Band 7 domain"/>
    <property type="match status" value="1"/>
</dbReference>
<evidence type="ECO:0000256" key="5">
    <source>
        <dbReference type="SAM" id="Phobius"/>
    </source>
</evidence>
<evidence type="ECO:0000256" key="3">
    <source>
        <dbReference type="ARBA" id="ARBA00023136"/>
    </source>
</evidence>
<dbReference type="SMART" id="SM00244">
    <property type="entry name" value="PHB"/>
    <property type="match status" value="1"/>
</dbReference>
<proteinExistence type="inferred from homology"/>
<dbReference type="GO" id="GO:0005886">
    <property type="term" value="C:plasma membrane"/>
    <property type="evidence" value="ECO:0007669"/>
    <property type="project" value="TreeGrafter"/>
</dbReference>
<comment type="subcellular location">
    <subcellularLocation>
        <location evidence="1">Membrane</location>
    </subcellularLocation>
</comment>
<dbReference type="PANTHER" id="PTHR13806">
    <property type="entry name" value="FLOTILLIN-RELATED"/>
    <property type="match status" value="1"/>
</dbReference>
<dbReference type="InterPro" id="IPR031905">
    <property type="entry name" value="Flotillin_C"/>
</dbReference>
<accession>A0A4Y9QRB3</accession>
<evidence type="ECO:0000313" key="7">
    <source>
        <dbReference type="EMBL" id="TFV95091.1"/>
    </source>
</evidence>